<evidence type="ECO:0000259" key="8">
    <source>
        <dbReference type="PROSITE" id="PS51471"/>
    </source>
</evidence>
<evidence type="ECO:0000313" key="10">
    <source>
        <dbReference type="Proteomes" id="UP000249254"/>
    </source>
</evidence>
<feature type="binding site" evidence="7">
    <location>
        <position position="96"/>
    </location>
    <ligand>
        <name>Fe cation</name>
        <dbReference type="ChEBI" id="CHEBI:24875"/>
    </ligand>
</feature>
<organism evidence="9 10">
    <name type="scientific">Phenylobacterium soli</name>
    <dbReference type="NCBI Taxonomy" id="2170551"/>
    <lineage>
        <taxon>Bacteria</taxon>
        <taxon>Pseudomonadati</taxon>
        <taxon>Pseudomonadota</taxon>
        <taxon>Alphaproteobacteria</taxon>
        <taxon>Caulobacterales</taxon>
        <taxon>Caulobacteraceae</taxon>
        <taxon>Phenylobacterium</taxon>
    </lineage>
</organism>
<dbReference type="Pfam" id="PF13640">
    <property type="entry name" value="2OG-FeII_Oxy_3"/>
    <property type="match status" value="1"/>
</dbReference>
<dbReference type="GO" id="GO:0016706">
    <property type="term" value="F:2-oxoglutarate-dependent dioxygenase activity"/>
    <property type="evidence" value="ECO:0007669"/>
    <property type="project" value="UniProtKB-UniRule"/>
</dbReference>
<sequence length="222" mass="24770">MFLEIPDVLTAEEVAQLKSIAQSAKFVDGRISSPHSTVKDNLQVDHADEGYQVSSRMMATALQRNEAFRNYAFPALMAPPLLARYEPGMKYGVHSDSAVMTVGQRQLRSDLSCTIFLNEPEAYEGGALAVHLGSRVIEFKLKPGDAVVYPSTTLHEVTPVTRGERLVGITFIESQIVDSTLRELLYDLDEVAALEGFNMSPENRTRLQHVRTNLRRMWSATK</sequence>
<feature type="binding site" evidence="7">
    <location>
        <position position="94"/>
    </location>
    <ligand>
        <name>Fe cation</name>
        <dbReference type="ChEBI" id="CHEBI:24875"/>
    </ligand>
</feature>
<dbReference type="NCBIfam" id="NF003975">
    <property type="entry name" value="PRK05467.1-4"/>
    <property type="match status" value="1"/>
</dbReference>
<evidence type="ECO:0000256" key="4">
    <source>
        <dbReference type="ARBA" id="ARBA00022964"/>
    </source>
</evidence>
<comment type="cofactor">
    <cofactor evidence="7">
        <name>Fe(2+)</name>
        <dbReference type="ChEBI" id="CHEBI:29033"/>
    </cofactor>
    <text evidence="7">Binds 1 Fe(2+) ion per subunit.</text>
</comment>
<dbReference type="GO" id="GO:0006974">
    <property type="term" value="P:DNA damage response"/>
    <property type="evidence" value="ECO:0007669"/>
    <property type="project" value="TreeGrafter"/>
</dbReference>
<dbReference type="AlphaFoldDB" id="A0A328AI11"/>
<dbReference type="GO" id="GO:0031418">
    <property type="term" value="F:L-ascorbic acid binding"/>
    <property type="evidence" value="ECO:0007669"/>
    <property type="project" value="UniProtKB-KW"/>
</dbReference>
<evidence type="ECO:0000256" key="7">
    <source>
        <dbReference type="HAMAP-Rule" id="MF_00657"/>
    </source>
</evidence>
<evidence type="ECO:0000256" key="5">
    <source>
        <dbReference type="ARBA" id="ARBA00023002"/>
    </source>
</evidence>
<dbReference type="NCBIfam" id="NF003974">
    <property type="entry name" value="PRK05467.1-3"/>
    <property type="match status" value="1"/>
</dbReference>
<keyword evidence="5 7" id="KW-0560">Oxidoreductase</keyword>
<dbReference type="InterPro" id="IPR005123">
    <property type="entry name" value="Oxoglu/Fe-dep_dioxygenase_dom"/>
</dbReference>
<evidence type="ECO:0000256" key="1">
    <source>
        <dbReference type="ARBA" id="ARBA00001961"/>
    </source>
</evidence>
<dbReference type="GO" id="GO:0006879">
    <property type="term" value="P:intracellular iron ion homeostasis"/>
    <property type="evidence" value="ECO:0007669"/>
    <property type="project" value="TreeGrafter"/>
</dbReference>
<dbReference type="GO" id="GO:0005506">
    <property type="term" value="F:iron ion binding"/>
    <property type="evidence" value="ECO:0007669"/>
    <property type="project" value="UniProtKB-UniRule"/>
</dbReference>
<dbReference type="OrthoDB" id="9812472at2"/>
<feature type="binding site" evidence="7">
    <location>
        <position position="165"/>
    </location>
    <ligand>
        <name>2-oxoglutarate</name>
        <dbReference type="ChEBI" id="CHEBI:16810"/>
    </ligand>
</feature>
<evidence type="ECO:0000313" key="9">
    <source>
        <dbReference type="EMBL" id="RAK54452.1"/>
    </source>
</evidence>
<keyword evidence="10" id="KW-1185">Reference proteome</keyword>
<reference evidence="10" key="1">
    <citation type="submission" date="2018-05" db="EMBL/GenBank/DDBJ databases">
        <authorList>
            <person name="Li X."/>
        </authorList>
    </citation>
    <scope>NUCLEOTIDE SEQUENCE [LARGE SCALE GENOMIC DNA]</scope>
    <source>
        <strain evidence="10">LX32</strain>
    </source>
</reference>
<gene>
    <name evidence="9" type="ORF">DJ017_07900</name>
</gene>
<feature type="domain" description="Fe2OG dioxygenase" evidence="8">
    <location>
        <begin position="76"/>
        <end position="174"/>
    </location>
</feature>
<keyword evidence="2 7" id="KW-0479">Metal-binding</keyword>
<dbReference type="EMBL" id="QFYQ01000001">
    <property type="protein sequence ID" value="RAK54452.1"/>
    <property type="molecule type" value="Genomic_DNA"/>
</dbReference>
<dbReference type="PANTHER" id="PTHR41536:SF1">
    <property type="entry name" value="PKHD-TYPE HYDROXYLASE YBIX"/>
    <property type="match status" value="1"/>
</dbReference>
<protein>
    <submittedName>
        <fullName evidence="9">Fe2+-dependent dioxygenase</fullName>
    </submittedName>
</protein>
<comment type="caution">
    <text evidence="9">The sequence shown here is derived from an EMBL/GenBank/DDBJ whole genome shotgun (WGS) entry which is preliminary data.</text>
</comment>
<keyword evidence="3 7" id="KW-0847">Vitamin C</keyword>
<feature type="binding site" evidence="7">
    <location>
        <position position="155"/>
    </location>
    <ligand>
        <name>Fe cation</name>
        <dbReference type="ChEBI" id="CHEBI:24875"/>
    </ligand>
</feature>
<dbReference type="PANTHER" id="PTHR41536">
    <property type="entry name" value="PKHD-TYPE HYDROXYLASE YBIX"/>
    <property type="match status" value="1"/>
</dbReference>
<comment type="cofactor">
    <cofactor evidence="1 7">
        <name>L-ascorbate</name>
        <dbReference type="ChEBI" id="CHEBI:38290"/>
    </cofactor>
</comment>
<dbReference type="PROSITE" id="PS51471">
    <property type="entry name" value="FE2OG_OXY"/>
    <property type="match status" value="1"/>
</dbReference>
<dbReference type="InterPro" id="IPR023550">
    <property type="entry name" value="PKHD_hydroxylase"/>
</dbReference>
<evidence type="ECO:0000256" key="3">
    <source>
        <dbReference type="ARBA" id="ARBA00022896"/>
    </source>
</evidence>
<evidence type="ECO:0000256" key="2">
    <source>
        <dbReference type="ARBA" id="ARBA00022723"/>
    </source>
</evidence>
<dbReference type="InterPro" id="IPR044862">
    <property type="entry name" value="Pro_4_hyd_alph_FE2OG_OXY"/>
</dbReference>
<dbReference type="Gene3D" id="2.60.120.620">
    <property type="entry name" value="q2cbj1_9rhob like domain"/>
    <property type="match status" value="1"/>
</dbReference>
<accession>A0A328AI11</accession>
<name>A0A328AI11_9CAUL</name>
<dbReference type="Proteomes" id="UP000249254">
    <property type="component" value="Unassembled WGS sequence"/>
</dbReference>
<proteinExistence type="inferred from homology"/>
<dbReference type="HAMAP" id="MF_00657">
    <property type="entry name" value="Hydroxyl_YbiX"/>
    <property type="match status" value="1"/>
</dbReference>
<dbReference type="SMART" id="SM00702">
    <property type="entry name" value="P4Hc"/>
    <property type="match status" value="1"/>
</dbReference>
<keyword evidence="4 7" id="KW-0223">Dioxygenase</keyword>
<keyword evidence="6 7" id="KW-0408">Iron</keyword>
<dbReference type="SUPFAM" id="SSF51197">
    <property type="entry name" value="Clavaminate synthase-like"/>
    <property type="match status" value="1"/>
</dbReference>
<dbReference type="RefSeq" id="WP_111528203.1">
    <property type="nucleotide sequence ID" value="NZ_JBHRSG010000004.1"/>
</dbReference>
<evidence type="ECO:0000256" key="6">
    <source>
        <dbReference type="ARBA" id="ARBA00023004"/>
    </source>
</evidence>
<dbReference type="InterPro" id="IPR006620">
    <property type="entry name" value="Pro_4_hyd_alph"/>
</dbReference>